<dbReference type="Proteomes" id="UP000028715">
    <property type="component" value="Unassembled WGS sequence"/>
</dbReference>
<accession>A0A085ZES3</accession>
<evidence type="ECO:0000256" key="1">
    <source>
        <dbReference type="ARBA" id="ARBA00023015"/>
    </source>
</evidence>
<protein>
    <recommendedName>
        <fullName evidence="4">HTH araC/xylS-type domain-containing protein</fullName>
    </recommendedName>
</protein>
<dbReference type="EMBL" id="JPRL01000003">
    <property type="protein sequence ID" value="KFF02937.1"/>
    <property type="molecule type" value="Genomic_DNA"/>
</dbReference>
<dbReference type="GO" id="GO:0043565">
    <property type="term" value="F:sequence-specific DNA binding"/>
    <property type="evidence" value="ECO:0007669"/>
    <property type="project" value="InterPro"/>
</dbReference>
<evidence type="ECO:0000256" key="3">
    <source>
        <dbReference type="ARBA" id="ARBA00023163"/>
    </source>
</evidence>
<dbReference type="InterPro" id="IPR009057">
    <property type="entry name" value="Homeodomain-like_sf"/>
</dbReference>
<evidence type="ECO:0000313" key="5">
    <source>
        <dbReference type="EMBL" id="KFF02937.1"/>
    </source>
</evidence>
<dbReference type="SUPFAM" id="SSF51215">
    <property type="entry name" value="Regulatory protein AraC"/>
    <property type="match status" value="1"/>
</dbReference>
<keyword evidence="2" id="KW-0238">DNA-binding</keyword>
<dbReference type="InterPro" id="IPR018060">
    <property type="entry name" value="HTH_AraC"/>
</dbReference>
<dbReference type="Pfam" id="PF12833">
    <property type="entry name" value="HTH_18"/>
    <property type="match status" value="1"/>
</dbReference>
<evidence type="ECO:0000259" key="4">
    <source>
        <dbReference type="PROSITE" id="PS01124"/>
    </source>
</evidence>
<dbReference type="Gene3D" id="1.10.10.60">
    <property type="entry name" value="Homeodomain-like"/>
    <property type="match status" value="1"/>
</dbReference>
<evidence type="ECO:0000313" key="6">
    <source>
        <dbReference type="Proteomes" id="UP000028715"/>
    </source>
</evidence>
<organism evidence="5 6">
    <name type="scientific">Flavobacterium reichenbachii</name>
    <dbReference type="NCBI Taxonomy" id="362418"/>
    <lineage>
        <taxon>Bacteria</taxon>
        <taxon>Pseudomonadati</taxon>
        <taxon>Bacteroidota</taxon>
        <taxon>Flavobacteriia</taxon>
        <taxon>Flavobacteriales</taxon>
        <taxon>Flavobacteriaceae</taxon>
        <taxon>Flavobacterium</taxon>
    </lineage>
</organism>
<dbReference type="InterPro" id="IPR018062">
    <property type="entry name" value="HTH_AraC-typ_CS"/>
</dbReference>
<reference evidence="5 6" key="1">
    <citation type="submission" date="2014-07" db="EMBL/GenBank/DDBJ databases">
        <title>Genome of Flavobacterium reichenbachii LMG 25512.</title>
        <authorList>
            <person name="Stropko S.J."/>
            <person name="Pipes S.E."/>
            <person name="Newman J.D."/>
        </authorList>
    </citation>
    <scope>NUCLEOTIDE SEQUENCE [LARGE SCALE GENOMIC DNA]</scope>
    <source>
        <strain evidence="5 6">LMG 25512</strain>
    </source>
</reference>
<comment type="caution">
    <text evidence="5">The sequence shown here is derived from an EMBL/GenBank/DDBJ whole genome shotgun (WGS) entry which is preliminary data.</text>
</comment>
<sequence>MKPQLTTVRKFTDSLAFMNLPVFDYIERDDFAIVRMEELGMKLPYQTAVFRPDYFSLIVVLEGTATYLVGDKTFELGKNHVLFTQPHTFFSSKWKTLGTAYNISFSKQFLMQFWPDGIDEIQKFDHEKGYVVNLADDIMKYFESICLDIYNEAVSCAPYKYEIITNLVYNLLLLIRQEQYVCHTENPNQRYNPYVTAFMRDLEDNFTSIASGETDTLLNISDYASRQNLNESYLSKTVSTTTGKSVNQWIDENRIIEIKYQLKYTDKPMRDIATLYGFDDVNYFYNYFKRHTQNAPGAFRKDFNASRILAASPFHAKTSNS</sequence>
<dbReference type="GO" id="GO:0003700">
    <property type="term" value="F:DNA-binding transcription factor activity"/>
    <property type="evidence" value="ECO:0007669"/>
    <property type="project" value="InterPro"/>
</dbReference>
<dbReference type="RefSeq" id="WP_035689643.1">
    <property type="nucleotide sequence ID" value="NZ_JPRL01000003.1"/>
</dbReference>
<dbReference type="SUPFAM" id="SSF46689">
    <property type="entry name" value="Homeodomain-like"/>
    <property type="match status" value="1"/>
</dbReference>
<evidence type="ECO:0000256" key="2">
    <source>
        <dbReference type="ARBA" id="ARBA00023125"/>
    </source>
</evidence>
<dbReference type="STRING" id="362418.IW19_22585"/>
<feature type="domain" description="HTH araC/xylS-type" evidence="4">
    <location>
        <begin position="196"/>
        <end position="302"/>
    </location>
</feature>
<gene>
    <name evidence="5" type="ORF">IW19_22585</name>
</gene>
<dbReference type="InterPro" id="IPR037923">
    <property type="entry name" value="HTH-like"/>
</dbReference>
<dbReference type="PANTHER" id="PTHR43280">
    <property type="entry name" value="ARAC-FAMILY TRANSCRIPTIONAL REGULATOR"/>
    <property type="match status" value="1"/>
</dbReference>
<keyword evidence="6" id="KW-1185">Reference proteome</keyword>
<dbReference type="eggNOG" id="COG2207">
    <property type="taxonomic scope" value="Bacteria"/>
</dbReference>
<dbReference type="PANTHER" id="PTHR43280:SF32">
    <property type="entry name" value="TRANSCRIPTIONAL REGULATORY PROTEIN"/>
    <property type="match status" value="1"/>
</dbReference>
<keyword evidence="3" id="KW-0804">Transcription</keyword>
<dbReference type="AlphaFoldDB" id="A0A085ZES3"/>
<name>A0A085ZES3_9FLAO</name>
<keyword evidence="1" id="KW-0805">Transcription regulation</keyword>
<dbReference type="PROSITE" id="PS00041">
    <property type="entry name" value="HTH_ARAC_FAMILY_1"/>
    <property type="match status" value="1"/>
</dbReference>
<proteinExistence type="predicted"/>
<dbReference type="OrthoDB" id="646090at2"/>
<dbReference type="PROSITE" id="PS01124">
    <property type="entry name" value="HTH_ARAC_FAMILY_2"/>
    <property type="match status" value="1"/>
</dbReference>
<dbReference type="SMART" id="SM00342">
    <property type="entry name" value="HTH_ARAC"/>
    <property type="match status" value="1"/>
</dbReference>